<proteinExistence type="predicted"/>
<organism evidence="1 2">
    <name type="scientific">candidate division WOR_3 bacterium SM1_77</name>
    <dbReference type="NCBI Taxonomy" id="1703778"/>
    <lineage>
        <taxon>Bacteria</taxon>
        <taxon>Bacteria division WOR-3</taxon>
    </lineage>
</organism>
<name>A0A0S8JZ89_UNCW3</name>
<reference evidence="1 2" key="1">
    <citation type="journal article" date="2015" name="Microbiome">
        <title>Genomic resolution of linkages in carbon, nitrogen, and sulfur cycling among widespread estuary sediment bacteria.</title>
        <authorList>
            <person name="Baker B.J."/>
            <person name="Lazar C.S."/>
            <person name="Teske A.P."/>
            <person name="Dick G.J."/>
        </authorList>
    </citation>
    <scope>NUCLEOTIDE SEQUENCE [LARGE SCALE GENOMIC DNA]</scope>
    <source>
        <strain evidence="1">SM1_77</strain>
    </source>
</reference>
<dbReference type="InterPro" id="IPR010774">
    <property type="entry name" value="YbcO"/>
</dbReference>
<accession>A0A0S8JZ89</accession>
<dbReference type="Proteomes" id="UP000050975">
    <property type="component" value="Unassembled WGS sequence"/>
</dbReference>
<dbReference type="EMBL" id="LJVE01000022">
    <property type="protein sequence ID" value="KPL15158.1"/>
    <property type="molecule type" value="Genomic_DNA"/>
</dbReference>
<evidence type="ECO:0000313" key="1">
    <source>
        <dbReference type="EMBL" id="KPL15158.1"/>
    </source>
</evidence>
<dbReference type="Gene3D" id="3.30.50.20">
    <property type="entry name" value="prophage-derive protein ybcO"/>
    <property type="match status" value="1"/>
</dbReference>
<sequence length="96" mass="10987">MTFRNKKLLDIARGQACVMCGNQDDTVVAAHSNLLEHGKGRGLKAHDGMHAWLCYVCHTEYDQGNKMDKAERREYILTAICKTYMELWNKELIGVK</sequence>
<protein>
    <recommendedName>
        <fullName evidence="3">HNH domain-containing protein</fullName>
    </recommendedName>
</protein>
<evidence type="ECO:0008006" key="3">
    <source>
        <dbReference type="Google" id="ProtNLM"/>
    </source>
</evidence>
<dbReference type="AlphaFoldDB" id="A0A0S8JZ89"/>
<evidence type="ECO:0000313" key="2">
    <source>
        <dbReference type="Proteomes" id="UP000050975"/>
    </source>
</evidence>
<dbReference type="Pfam" id="PF07102">
    <property type="entry name" value="YbcO"/>
    <property type="match status" value="1"/>
</dbReference>
<comment type="caution">
    <text evidence="1">The sequence shown here is derived from an EMBL/GenBank/DDBJ whole genome shotgun (WGS) entry which is preliminary data.</text>
</comment>
<gene>
    <name evidence="1" type="ORF">AMJ74_02000</name>
</gene>